<dbReference type="PANTHER" id="PTHR45913:SF19">
    <property type="entry name" value="LOW QUALITY PROTEIN: ZINC FINGER BED DOMAIN-CONTAINING PROTEIN 5-LIKE"/>
    <property type="match status" value="1"/>
</dbReference>
<organism evidence="1">
    <name type="scientific">Octopus bimaculoides</name>
    <name type="common">California two-spotted octopus</name>
    <dbReference type="NCBI Taxonomy" id="37653"/>
    <lineage>
        <taxon>Eukaryota</taxon>
        <taxon>Metazoa</taxon>
        <taxon>Spiralia</taxon>
        <taxon>Lophotrochozoa</taxon>
        <taxon>Mollusca</taxon>
        <taxon>Cephalopoda</taxon>
        <taxon>Coleoidea</taxon>
        <taxon>Octopodiformes</taxon>
        <taxon>Octopoda</taxon>
        <taxon>Incirrata</taxon>
        <taxon>Octopodidae</taxon>
        <taxon>Octopus</taxon>
    </lineage>
</organism>
<dbReference type="STRING" id="37653.A0A0L8HWH4"/>
<reference evidence="1" key="1">
    <citation type="submission" date="2015-07" db="EMBL/GenBank/DDBJ databases">
        <title>MeaNS - Measles Nucleotide Surveillance Program.</title>
        <authorList>
            <person name="Tran T."/>
            <person name="Druce J."/>
        </authorList>
    </citation>
    <scope>NUCLEOTIDE SEQUENCE</scope>
    <source>
        <strain evidence="1">UCB-OBI-ISO-001</strain>
        <tissue evidence="1">Gonad</tissue>
    </source>
</reference>
<dbReference type="AlphaFoldDB" id="A0A0L8HWH4"/>
<dbReference type="SUPFAM" id="SSF53098">
    <property type="entry name" value="Ribonuclease H-like"/>
    <property type="match status" value="1"/>
</dbReference>
<accession>A0A0L8HWH4</accession>
<dbReference type="InterPro" id="IPR012337">
    <property type="entry name" value="RNaseH-like_sf"/>
</dbReference>
<protein>
    <recommendedName>
        <fullName evidence="2">DUF4371 domain-containing protein</fullName>
    </recommendedName>
</protein>
<gene>
    <name evidence="1" type="ORF">OCBIM_22004073mg</name>
</gene>
<sequence>MPKIESEPNSLIPIYGSLPVSFRFINQEEMEASVKEFFASKGCKRYPWINFCLKRNAHDEINSESDTETEEIVQKNKLRKYDVEYIRFGFIESVSNANRPQCLLCHKLLSNEALKPAKLQRHLTTLHPQFATNPKDFFERKKDAYLKETITFKMSITSNYKLLRASYLVALRVARAKKAHNIAEELVLPGAIDICEAVLDGKCAAKLKAVPLSDNTIARKLEDMSKYIKSQLIDRVKTSFFALQLDESTDITSVSQLMVYVRYCWESEMLEDFLSCYPMPTRTTGEEVFKVLDSFLFQSGLLWSRCIGICTDGVASMIGIHSGVVGYIKKVAPNITATHCMIHREALVAKKMDASLPEVLSCIKVINFIKKRPLYSRFFVILCGEMGDEHSSLLLHTERLFELREELFVFLCDYNAELASIMADKIWLCKVAYLADIFNKLNELNLSLQGRNSNILFSRDKIEAFKKKLNIWTTKVNKKTLDMFPTLDEYLSNNGSVNVDLVIVDIKRHLISL</sequence>
<evidence type="ECO:0008006" key="2">
    <source>
        <dbReference type="Google" id="ProtNLM"/>
    </source>
</evidence>
<dbReference type="OrthoDB" id="6107414at2759"/>
<dbReference type="EMBL" id="KQ417133">
    <property type="protein sequence ID" value="KOF93567.1"/>
    <property type="molecule type" value="Genomic_DNA"/>
</dbReference>
<proteinExistence type="predicted"/>
<dbReference type="PANTHER" id="PTHR45913">
    <property type="entry name" value="EPM2A-INTERACTING PROTEIN 1"/>
    <property type="match status" value="1"/>
</dbReference>
<evidence type="ECO:0000313" key="1">
    <source>
        <dbReference type="EMBL" id="KOF93567.1"/>
    </source>
</evidence>
<name>A0A0L8HWH4_OCTBM</name>
<feature type="non-terminal residue" evidence="1">
    <location>
        <position position="513"/>
    </location>
</feature>